<evidence type="ECO:0000256" key="3">
    <source>
        <dbReference type="ARBA" id="ARBA00022664"/>
    </source>
</evidence>
<dbReference type="EMBL" id="JAULSW010000006">
    <property type="protein sequence ID" value="KAK3377835.1"/>
    <property type="molecule type" value="Genomic_DNA"/>
</dbReference>
<keyword evidence="3" id="KW-0507">mRNA processing</keyword>
<reference evidence="9" key="2">
    <citation type="submission" date="2023-06" db="EMBL/GenBank/DDBJ databases">
        <authorList>
            <consortium name="Lawrence Berkeley National Laboratory"/>
            <person name="Haridas S."/>
            <person name="Hensen N."/>
            <person name="Bonometti L."/>
            <person name="Westerberg I."/>
            <person name="Brannstrom I.O."/>
            <person name="Guillou S."/>
            <person name="Cros-Aarteil S."/>
            <person name="Calhoun S."/>
            <person name="Kuo A."/>
            <person name="Mondo S."/>
            <person name="Pangilinan J."/>
            <person name="Riley R."/>
            <person name="LaButti K."/>
            <person name="Andreopoulos B."/>
            <person name="Lipzen A."/>
            <person name="Chen C."/>
            <person name="Yanf M."/>
            <person name="Daum C."/>
            <person name="Ng V."/>
            <person name="Clum A."/>
            <person name="Steindorff A."/>
            <person name="Ohm R."/>
            <person name="Martin F."/>
            <person name="Silar P."/>
            <person name="Natvig D."/>
            <person name="Lalanne C."/>
            <person name="Gautier V."/>
            <person name="Ament-velasquez S.L."/>
            <person name="Kruys A."/>
            <person name="Hutchinson M.I."/>
            <person name="Powell A.J."/>
            <person name="Barry K."/>
            <person name="Miller A.N."/>
            <person name="Grigoriev I.V."/>
            <person name="Debuchy R."/>
            <person name="Gladieux P."/>
            <person name="Thoren M.H."/>
            <person name="Johannesson H."/>
        </authorList>
    </citation>
    <scope>NUCLEOTIDE SEQUENCE</scope>
    <source>
        <strain evidence="9">CBS 232.78</strain>
    </source>
</reference>
<evidence type="ECO:0000256" key="8">
    <source>
        <dbReference type="SAM" id="MobiDB-lite"/>
    </source>
</evidence>
<sequence length="217" mass="23954">MPSITTVHESLPYVDAEPTPSERSAAESLIAQERASSGPDDTFHALLTPLKPSQFLTPLLENELARASNGTKLAALDLSRYESLDPPELDSLSAAEAQAALTTALERAYTSHGYIGSRRAHLALLDSFGKNAWLAGNWHLEGELKAIERELAETKRVIDVVTLQRRGTQDAAGPELKTLEETWRRGVSRTLETETAAENLRRETVDLRRQRARDLAE</sequence>
<dbReference type="AlphaFoldDB" id="A0AAE0NBY7"/>
<dbReference type="GO" id="GO:0071011">
    <property type="term" value="C:precatalytic spliceosome"/>
    <property type="evidence" value="ECO:0007669"/>
    <property type="project" value="TreeGrafter"/>
</dbReference>
<reference evidence="9" key="1">
    <citation type="journal article" date="2023" name="Mol. Phylogenet. Evol.">
        <title>Genome-scale phylogeny and comparative genomics of the fungal order Sordariales.</title>
        <authorList>
            <person name="Hensen N."/>
            <person name="Bonometti L."/>
            <person name="Westerberg I."/>
            <person name="Brannstrom I.O."/>
            <person name="Guillou S."/>
            <person name="Cros-Aarteil S."/>
            <person name="Calhoun S."/>
            <person name="Haridas S."/>
            <person name="Kuo A."/>
            <person name="Mondo S."/>
            <person name="Pangilinan J."/>
            <person name="Riley R."/>
            <person name="LaButti K."/>
            <person name="Andreopoulos B."/>
            <person name="Lipzen A."/>
            <person name="Chen C."/>
            <person name="Yan M."/>
            <person name="Daum C."/>
            <person name="Ng V."/>
            <person name="Clum A."/>
            <person name="Steindorff A."/>
            <person name="Ohm R.A."/>
            <person name="Martin F."/>
            <person name="Silar P."/>
            <person name="Natvig D.O."/>
            <person name="Lalanne C."/>
            <person name="Gautier V."/>
            <person name="Ament-Velasquez S.L."/>
            <person name="Kruys A."/>
            <person name="Hutchinson M.I."/>
            <person name="Powell A.J."/>
            <person name="Barry K."/>
            <person name="Miller A.N."/>
            <person name="Grigoriev I.V."/>
            <person name="Debuchy R."/>
            <person name="Gladieux P."/>
            <person name="Hiltunen Thoren M."/>
            <person name="Johannesson H."/>
        </authorList>
    </citation>
    <scope>NUCLEOTIDE SEQUENCE</scope>
    <source>
        <strain evidence="9">CBS 232.78</strain>
    </source>
</reference>
<comment type="caution">
    <text evidence="9">The sequence shown here is derived from an EMBL/GenBank/DDBJ whole genome shotgun (WGS) entry which is preliminary data.</text>
</comment>
<dbReference type="InterPro" id="IPR008409">
    <property type="entry name" value="SPF27"/>
</dbReference>
<dbReference type="Proteomes" id="UP001285441">
    <property type="component" value="Unassembled WGS sequence"/>
</dbReference>
<dbReference type="GO" id="GO:0071013">
    <property type="term" value="C:catalytic step 2 spliceosome"/>
    <property type="evidence" value="ECO:0007669"/>
    <property type="project" value="TreeGrafter"/>
</dbReference>
<keyword evidence="4" id="KW-0747">Spliceosome</keyword>
<accession>A0AAE0NBY7</accession>
<dbReference type="GO" id="GO:0000974">
    <property type="term" value="C:Prp19 complex"/>
    <property type="evidence" value="ECO:0007669"/>
    <property type="project" value="TreeGrafter"/>
</dbReference>
<organism evidence="9 10">
    <name type="scientific">Podospora didyma</name>
    <dbReference type="NCBI Taxonomy" id="330526"/>
    <lineage>
        <taxon>Eukaryota</taxon>
        <taxon>Fungi</taxon>
        <taxon>Dikarya</taxon>
        <taxon>Ascomycota</taxon>
        <taxon>Pezizomycotina</taxon>
        <taxon>Sordariomycetes</taxon>
        <taxon>Sordariomycetidae</taxon>
        <taxon>Sordariales</taxon>
        <taxon>Podosporaceae</taxon>
        <taxon>Podospora</taxon>
    </lineage>
</organism>
<keyword evidence="6" id="KW-0539">Nucleus</keyword>
<feature type="region of interest" description="Disordered" evidence="8">
    <location>
        <begin position="1"/>
        <end position="39"/>
    </location>
</feature>
<evidence type="ECO:0000313" key="9">
    <source>
        <dbReference type="EMBL" id="KAK3377835.1"/>
    </source>
</evidence>
<gene>
    <name evidence="9" type="ORF">B0H63DRAFT_227248</name>
</gene>
<evidence type="ECO:0000256" key="5">
    <source>
        <dbReference type="ARBA" id="ARBA00023187"/>
    </source>
</evidence>
<feature type="coiled-coil region" evidence="7">
    <location>
        <begin position="137"/>
        <end position="164"/>
    </location>
</feature>
<dbReference type="GO" id="GO:0006397">
    <property type="term" value="P:mRNA processing"/>
    <property type="evidence" value="ECO:0007669"/>
    <property type="project" value="UniProtKB-KW"/>
</dbReference>
<dbReference type="PANTHER" id="PTHR13296:SF0">
    <property type="entry name" value="PRE-MRNA-SPLICING FACTOR SPF27"/>
    <property type="match status" value="1"/>
</dbReference>
<evidence type="ECO:0000256" key="4">
    <source>
        <dbReference type="ARBA" id="ARBA00022728"/>
    </source>
</evidence>
<comment type="similarity">
    <text evidence="2">Belongs to the SPF27 family.</text>
</comment>
<evidence type="ECO:0000313" key="10">
    <source>
        <dbReference type="Proteomes" id="UP001285441"/>
    </source>
</evidence>
<evidence type="ECO:0000256" key="2">
    <source>
        <dbReference type="ARBA" id="ARBA00010788"/>
    </source>
</evidence>
<comment type="subcellular location">
    <subcellularLocation>
        <location evidence="1">Nucleus</location>
    </subcellularLocation>
</comment>
<protein>
    <submittedName>
        <fullName evidence="9">Pre-mRNA-splicing factor SPF27</fullName>
    </submittedName>
</protein>
<dbReference type="Pfam" id="PF05700">
    <property type="entry name" value="BCAS2"/>
    <property type="match status" value="1"/>
</dbReference>
<keyword evidence="10" id="KW-1185">Reference proteome</keyword>
<evidence type="ECO:0000256" key="6">
    <source>
        <dbReference type="ARBA" id="ARBA00023242"/>
    </source>
</evidence>
<proteinExistence type="inferred from homology"/>
<keyword evidence="5" id="KW-0508">mRNA splicing</keyword>
<keyword evidence="7" id="KW-0175">Coiled coil</keyword>
<dbReference type="GO" id="GO:0008380">
    <property type="term" value="P:RNA splicing"/>
    <property type="evidence" value="ECO:0007669"/>
    <property type="project" value="UniProtKB-KW"/>
</dbReference>
<evidence type="ECO:0000256" key="7">
    <source>
        <dbReference type="SAM" id="Coils"/>
    </source>
</evidence>
<name>A0AAE0NBY7_9PEZI</name>
<evidence type="ECO:0000256" key="1">
    <source>
        <dbReference type="ARBA" id="ARBA00004123"/>
    </source>
</evidence>
<dbReference type="PANTHER" id="PTHR13296">
    <property type="entry name" value="BCAS2 PROTEIN"/>
    <property type="match status" value="1"/>
</dbReference>